<accession>A0A6F8VCI6</accession>
<dbReference type="Gene3D" id="2.60.120.10">
    <property type="entry name" value="Jelly Rolls"/>
    <property type="match status" value="1"/>
</dbReference>
<sequence>MSEAFDFVAARSMEMEKGQTIFRFGDEVDAVYRVLEGEVRLTRFAPEGAEIVLYRARKGEFFAEASLFASRYHCDAICTHPGRYLRLPADVLRQRLANDADFALEWIATLSRSLRQQRAAQERLSLKSLRMRVIHYIVDRGEAGRVELDQPVNRWATELGASHEALYRTLAEMEREGELQRQGQILTLLHSKNDIRL</sequence>
<dbReference type="KEGG" id="slac:SKTS_17370"/>
<gene>
    <name evidence="2" type="ORF">SKTS_17370</name>
</gene>
<proteinExistence type="predicted"/>
<name>A0A6F8VCI6_9PROT</name>
<evidence type="ECO:0000259" key="1">
    <source>
        <dbReference type="PROSITE" id="PS50042"/>
    </source>
</evidence>
<feature type="domain" description="Cyclic nucleotide-binding" evidence="1">
    <location>
        <begin position="1"/>
        <end position="68"/>
    </location>
</feature>
<reference evidence="3" key="1">
    <citation type="submission" date="2020-03" db="EMBL/GenBank/DDBJ databases">
        <title>Complete genome sequence of sulfur-oxidizing bacterium skT11.</title>
        <authorList>
            <person name="Kanda M."/>
            <person name="Kojima H."/>
            <person name="Fukui M."/>
        </authorList>
    </citation>
    <scope>NUCLEOTIDE SEQUENCE [LARGE SCALE GENOMIC DNA]</scope>
    <source>
        <strain evidence="3">skT11</strain>
    </source>
</reference>
<organism evidence="2 3">
    <name type="scientific">Sulfurimicrobium lacus</name>
    <dbReference type="NCBI Taxonomy" id="2715678"/>
    <lineage>
        <taxon>Bacteria</taxon>
        <taxon>Pseudomonadati</taxon>
        <taxon>Pseudomonadota</taxon>
        <taxon>Betaproteobacteria</taxon>
        <taxon>Nitrosomonadales</taxon>
        <taxon>Sulfuricellaceae</taxon>
        <taxon>Sulfurimicrobium</taxon>
    </lineage>
</organism>
<dbReference type="PROSITE" id="PS50042">
    <property type="entry name" value="CNMP_BINDING_3"/>
    <property type="match status" value="1"/>
</dbReference>
<dbReference type="PANTHER" id="PTHR24567:SF74">
    <property type="entry name" value="HTH-TYPE TRANSCRIPTIONAL REGULATOR ARCR"/>
    <property type="match status" value="1"/>
</dbReference>
<dbReference type="GO" id="GO:0005829">
    <property type="term" value="C:cytosol"/>
    <property type="evidence" value="ECO:0007669"/>
    <property type="project" value="TreeGrafter"/>
</dbReference>
<dbReference type="Proteomes" id="UP000502260">
    <property type="component" value="Chromosome"/>
</dbReference>
<dbReference type="GO" id="GO:0003700">
    <property type="term" value="F:DNA-binding transcription factor activity"/>
    <property type="evidence" value="ECO:0007669"/>
    <property type="project" value="TreeGrafter"/>
</dbReference>
<dbReference type="SUPFAM" id="SSF51206">
    <property type="entry name" value="cAMP-binding domain-like"/>
    <property type="match status" value="1"/>
</dbReference>
<dbReference type="AlphaFoldDB" id="A0A6F8VCI6"/>
<dbReference type="InterPro" id="IPR018490">
    <property type="entry name" value="cNMP-bd_dom_sf"/>
</dbReference>
<evidence type="ECO:0000313" key="2">
    <source>
        <dbReference type="EMBL" id="BCB26851.1"/>
    </source>
</evidence>
<dbReference type="SMART" id="SM00100">
    <property type="entry name" value="cNMP"/>
    <property type="match status" value="1"/>
</dbReference>
<keyword evidence="3" id="KW-1185">Reference proteome</keyword>
<dbReference type="PANTHER" id="PTHR24567">
    <property type="entry name" value="CRP FAMILY TRANSCRIPTIONAL REGULATORY PROTEIN"/>
    <property type="match status" value="1"/>
</dbReference>
<dbReference type="InterPro" id="IPR000595">
    <property type="entry name" value="cNMP-bd_dom"/>
</dbReference>
<dbReference type="InterPro" id="IPR014710">
    <property type="entry name" value="RmlC-like_jellyroll"/>
</dbReference>
<dbReference type="Pfam" id="PF00027">
    <property type="entry name" value="cNMP_binding"/>
    <property type="match status" value="1"/>
</dbReference>
<dbReference type="EMBL" id="AP022853">
    <property type="protein sequence ID" value="BCB26851.1"/>
    <property type="molecule type" value="Genomic_DNA"/>
</dbReference>
<dbReference type="RefSeq" id="WP_173063409.1">
    <property type="nucleotide sequence ID" value="NZ_AP022853.1"/>
</dbReference>
<evidence type="ECO:0000313" key="3">
    <source>
        <dbReference type="Proteomes" id="UP000502260"/>
    </source>
</evidence>
<dbReference type="InterPro" id="IPR050397">
    <property type="entry name" value="Env_Response_Regulators"/>
</dbReference>
<dbReference type="CDD" id="cd00038">
    <property type="entry name" value="CAP_ED"/>
    <property type="match status" value="1"/>
</dbReference>
<protein>
    <recommendedName>
        <fullName evidence="1">Cyclic nucleotide-binding domain-containing protein</fullName>
    </recommendedName>
</protein>